<dbReference type="Proteomes" id="UP000837675">
    <property type="component" value="Unassembled WGS sequence"/>
</dbReference>
<dbReference type="EMBL" id="CAJVAF010000335">
    <property type="protein sequence ID" value="CAG7598466.1"/>
    <property type="molecule type" value="Genomic_DNA"/>
</dbReference>
<evidence type="ECO:0000313" key="2">
    <source>
        <dbReference type="Proteomes" id="UP000837675"/>
    </source>
</evidence>
<gene>
    <name evidence="1" type="ORF">MHYMCMPASI_01018</name>
</gene>
<sequence>MTGTIDVIIYDKYYLQYEDGVLIKAFVDDSMGLIPLLVRGSGKIGCGDSESCSAPIITYPEAKFCIYDDL</sequence>
<accession>A0A8S4BY09</accession>
<evidence type="ECO:0000313" key="1">
    <source>
        <dbReference type="EMBL" id="CAG7598466.1"/>
    </source>
</evidence>
<dbReference type="AlphaFoldDB" id="A0A8S4BY09"/>
<comment type="caution">
    <text evidence="1">The sequence shown here is derived from an EMBL/GenBank/DDBJ whole genome shotgun (WGS) entry which is preliminary data.</text>
</comment>
<proteinExistence type="predicted"/>
<organism evidence="1 2">
    <name type="scientific">Hyalomma marginatum</name>
    <dbReference type="NCBI Taxonomy" id="34627"/>
    <lineage>
        <taxon>Eukaryota</taxon>
        <taxon>Metazoa</taxon>
        <taxon>Ecdysozoa</taxon>
        <taxon>Arthropoda</taxon>
        <taxon>Chelicerata</taxon>
        <taxon>Arachnida</taxon>
        <taxon>Acari</taxon>
        <taxon>Parasitiformes</taxon>
        <taxon>Ixodida</taxon>
        <taxon>Ixodoidea</taxon>
        <taxon>Ixodidae</taxon>
        <taxon>Hyalomminae</taxon>
        <taxon>Hyalomma</taxon>
    </lineage>
</organism>
<protein>
    <submittedName>
        <fullName evidence="1">Uncharacterized protein</fullName>
    </submittedName>
</protein>
<keyword evidence="2" id="KW-1185">Reference proteome</keyword>
<name>A0A8S4BY09_9ACAR</name>
<reference evidence="1" key="1">
    <citation type="submission" date="2021-06" db="EMBL/GenBank/DDBJ databases">
        <authorList>
            <person name="Nardi T."/>
            <person name="Nardi T."/>
        </authorList>
    </citation>
    <scope>NUCLEOTIDE SEQUENCE</scope>
</reference>